<protein>
    <submittedName>
        <fullName evidence="1">Uncharacterized protein</fullName>
    </submittedName>
</protein>
<keyword evidence="2" id="KW-1185">Reference proteome</keyword>
<dbReference type="PANTHER" id="PTHR13664:SF0">
    <property type="entry name" value="BECLIN 1-ASSOCIATED AUTOPHAGY-RELATED KEY REGULATOR"/>
    <property type="match status" value="1"/>
</dbReference>
<accession>H2ZND5</accession>
<dbReference type="GO" id="GO:0016240">
    <property type="term" value="P:autophagosome membrane docking"/>
    <property type="evidence" value="ECO:0007669"/>
    <property type="project" value="TreeGrafter"/>
</dbReference>
<organism evidence="1 2">
    <name type="scientific">Ciona savignyi</name>
    <name type="common">Pacific transparent sea squirt</name>
    <dbReference type="NCBI Taxonomy" id="51511"/>
    <lineage>
        <taxon>Eukaryota</taxon>
        <taxon>Metazoa</taxon>
        <taxon>Chordata</taxon>
        <taxon>Tunicata</taxon>
        <taxon>Ascidiacea</taxon>
        <taxon>Phlebobranchia</taxon>
        <taxon>Cionidae</taxon>
        <taxon>Ciona</taxon>
    </lineage>
</organism>
<dbReference type="AlphaFoldDB" id="H2ZND5"/>
<dbReference type="Proteomes" id="UP000007875">
    <property type="component" value="Unassembled WGS sequence"/>
</dbReference>
<dbReference type="HOGENOM" id="CLU_1331542_0_0_1"/>
<dbReference type="GO" id="GO:0000045">
    <property type="term" value="P:autophagosome assembly"/>
    <property type="evidence" value="ECO:0007669"/>
    <property type="project" value="TreeGrafter"/>
</dbReference>
<proteinExistence type="predicted"/>
<dbReference type="InParanoid" id="H2ZND5"/>
<reference evidence="2" key="1">
    <citation type="submission" date="2003-08" db="EMBL/GenBank/DDBJ databases">
        <authorList>
            <person name="Birren B."/>
            <person name="Nusbaum C."/>
            <person name="Abebe A."/>
            <person name="Abouelleil A."/>
            <person name="Adekoya E."/>
            <person name="Ait-zahra M."/>
            <person name="Allen N."/>
            <person name="Allen T."/>
            <person name="An P."/>
            <person name="Anderson M."/>
            <person name="Anderson S."/>
            <person name="Arachchi H."/>
            <person name="Armbruster J."/>
            <person name="Bachantsang P."/>
            <person name="Baldwin J."/>
            <person name="Barry A."/>
            <person name="Bayul T."/>
            <person name="Blitshsteyn B."/>
            <person name="Bloom T."/>
            <person name="Blye J."/>
            <person name="Boguslavskiy L."/>
            <person name="Borowsky M."/>
            <person name="Boukhgalter B."/>
            <person name="Brunache A."/>
            <person name="Butler J."/>
            <person name="Calixte N."/>
            <person name="Calvo S."/>
            <person name="Camarata J."/>
            <person name="Campo K."/>
            <person name="Chang J."/>
            <person name="Cheshatsang Y."/>
            <person name="Citroen M."/>
            <person name="Collymore A."/>
            <person name="Considine T."/>
            <person name="Cook A."/>
            <person name="Cooke P."/>
            <person name="Corum B."/>
            <person name="Cuomo C."/>
            <person name="David R."/>
            <person name="Dawoe T."/>
            <person name="Degray S."/>
            <person name="Dodge S."/>
            <person name="Dooley K."/>
            <person name="Dorje P."/>
            <person name="Dorjee K."/>
            <person name="Dorris L."/>
            <person name="Duffey N."/>
            <person name="Dupes A."/>
            <person name="Elkins T."/>
            <person name="Engels R."/>
            <person name="Erickson J."/>
            <person name="Farina A."/>
            <person name="Faro S."/>
            <person name="Ferreira P."/>
            <person name="Fischer H."/>
            <person name="Fitzgerald M."/>
            <person name="Foley K."/>
            <person name="Gage D."/>
            <person name="Galagan J."/>
            <person name="Gearin G."/>
            <person name="Gnerre S."/>
            <person name="Gnirke A."/>
            <person name="Goyette A."/>
            <person name="Graham J."/>
            <person name="Grandbois E."/>
            <person name="Gyaltsen K."/>
            <person name="Hafez N."/>
            <person name="Hagopian D."/>
            <person name="Hagos B."/>
            <person name="Hall J."/>
            <person name="Hatcher B."/>
            <person name="Heller A."/>
            <person name="Higgins H."/>
            <person name="Honan T."/>
            <person name="Horn A."/>
            <person name="Houde N."/>
            <person name="Hughes L."/>
            <person name="Hulme W."/>
            <person name="Husby E."/>
            <person name="Iliev I."/>
            <person name="Jaffe D."/>
            <person name="Jones C."/>
            <person name="Kamal M."/>
            <person name="Kamat A."/>
            <person name="Kamvysselis M."/>
            <person name="Karlsson E."/>
            <person name="Kells C."/>
            <person name="Kieu A."/>
            <person name="Kisner P."/>
            <person name="Kodira C."/>
            <person name="Kulbokas E."/>
            <person name="Labutti K."/>
            <person name="Lama D."/>
            <person name="Landers T."/>
            <person name="Leger J."/>
            <person name="Levine S."/>
            <person name="Lewis D."/>
            <person name="Lewis T."/>
            <person name="Lindblad-toh K."/>
            <person name="Liu X."/>
            <person name="Lokyitsang T."/>
            <person name="Lokyitsang Y."/>
            <person name="Lucien O."/>
            <person name="Lui A."/>
            <person name="Ma L.J."/>
            <person name="Mabbitt R."/>
            <person name="Macdonald J."/>
            <person name="Maclean C."/>
            <person name="Major J."/>
            <person name="Manning J."/>
            <person name="Marabella R."/>
            <person name="Maru K."/>
            <person name="Matthews C."/>
            <person name="Mauceli E."/>
            <person name="Mccarthy M."/>
            <person name="Mcdonough S."/>
            <person name="Mcghee T."/>
            <person name="Meldrim J."/>
            <person name="Meneus L."/>
            <person name="Mesirov J."/>
            <person name="Mihalev A."/>
            <person name="Mihova T."/>
            <person name="Mikkelsen T."/>
            <person name="Mlenga V."/>
            <person name="Moru K."/>
            <person name="Mozes J."/>
            <person name="Mulrain L."/>
            <person name="Munson G."/>
            <person name="Naylor J."/>
            <person name="Newes C."/>
            <person name="Nguyen C."/>
            <person name="Nguyen N."/>
            <person name="Nguyen T."/>
            <person name="Nicol R."/>
            <person name="Nielsen C."/>
            <person name="Nizzari M."/>
            <person name="Norbu C."/>
            <person name="Norbu N."/>
            <person name="O'donnell P."/>
            <person name="Okoawo O."/>
            <person name="O'leary S."/>
            <person name="Omotosho B."/>
            <person name="O'neill K."/>
            <person name="Osman S."/>
            <person name="Parker S."/>
            <person name="Perrin D."/>
            <person name="Phunkhang P."/>
            <person name="Piqani B."/>
            <person name="Purcell S."/>
            <person name="Rachupka T."/>
            <person name="Ramasamy U."/>
            <person name="Rameau R."/>
            <person name="Ray V."/>
            <person name="Raymond C."/>
            <person name="Retta R."/>
            <person name="Richardson S."/>
            <person name="Rise C."/>
            <person name="Rodriguez J."/>
            <person name="Rogers J."/>
            <person name="Rogov P."/>
            <person name="Rutman M."/>
            <person name="Schupbach R."/>
            <person name="Seaman C."/>
            <person name="Settipalli S."/>
            <person name="Sharpe T."/>
            <person name="Sheridan J."/>
            <person name="Sherpa N."/>
            <person name="Shi J."/>
            <person name="Smirnov S."/>
            <person name="Smith C."/>
            <person name="Sougnez C."/>
            <person name="Spencer B."/>
            <person name="Stalker J."/>
            <person name="Stange-thomann N."/>
            <person name="Stavropoulos S."/>
            <person name="Stetson K."/>
            <person name="Stone C."/>
            <person name="Stone S."/>
            <person name="Stubbs M."/>
            <person name="Talamas J."/>
            <person name="Tchuinga P."/>
            <person name="Tenzing P."/>
            <person name="Tesfaye S."/>
            <person name="Theodore J."/>
            <person name="Thoulutsang Y."/>
            <person name="Topham K."/>
            <person name="Towey S."/>
            <person name="Tsamla T."/>
            <person name="Tsomo N."/>
            <person name="Vallee D."/>
            <person name="Vassiliev H."/>
            <person name="Venkataraman V."/>
            <person name="Vinson J."/>
            <person name="Vo A."/>
            <person name="Wade C."/>
            <person name="Wang S."/>
            <person name="Wangchuk T."/>
            <person name="Wangdi T."/>
            <person name="Whittaker C."/>
            <person name="Wilkinson J."/>
            <person name="Wu Y."/>
            <person name="Wyman D."/>
            <person name="Yadav S."/>
            <person name="Yang S."/>
            <person name="Yang X."/>
            <person name="Yeager S."/>
            <person name="Yee E."/>
            <person name="Young G."/>
            <person name="Zainoun J."/>
            <person name="Zembeck L."/>
            <person name="Zimmer A."/>
            <person name="Zody M."/>
            <person name="Lander E."/>
        </authorList>
    </citation>
    <scope>NUCLEOTIDE SEQUENCE [LARGE SCALE GENOMIC DNA]</scope>
</reference>
<dbReference type="GO" id="GO:0035014">
    <property type="term" value="F:phosphatidylinositol 3-kinase regulator activity"/>
    <property type="evidence" value="ECO:0007669"/>
    <property type="project" value="TreeGrafter"/>
</dbReference>
<dbReference type="GO" id="GO:0035032">
    <property type="term" value="C:phosphatidylinositol 3-kinase complex, class III"/>
    <property type="evidence" value="ECO:0007669"/>
    <property type="project" value="TreeGrafter"/>
</dbReference>
<dbReference type="eggNOG" id="KOG4398">
    <property type="taxonomic scope" value="Eukaryota"/>
</dbReference>
<dbReference type="GO" id="GO:0043495">
    <property type="term" value="F:protein-membrane adaptor activity"/>
    <property type="evidence" value="ECO:0007669"/>
    <property type="project" value="TreeGrafter"/>
</dbReference>
<dbReference type="GO" id="GO:0097632">
    <property type="term" value="C:extrinsic component of phagophore assembly site membrane"/>
    <property type="evidence" value="ECO:0007669"/>
    <property type="project" value="TreeGrafter"/>
</dbReference>
<dbReference type="Ensembl" id="ENSCSAVT00000019308.1">
    <property type="protein sequence ID" value="ENSCSAVP00000019101.1"/>
    <property type="gene ID" value="ENSCSAVG00000011215.1"/>
</dbReference>
<dbReference type="GeneTree" id="ENSGT00390000011854"/>
<dbReference type="STRING" id="51511.ENSCSAVP00000019101"/>
<dbReference type="GO" id="GO:0097629">
    <property type="term" value="C:extrinsic component of omegasome membrane"/>
    <property type="evidence" value="ECO:0007669"/>
    <property type="project" value="TreeGrafter"/>
</dbReference>
<sequence>MSSSEDSPTQETPARKAVLGISAALCHTAQLMHIIRKILCLHLPHKLHYRTFCNPTLTSSMFSNCVKLLNSNLVSLCLHQGVDGFSLHPLHTLRNLQILIEKLKKEGVRSVPFIPSIELLTSVEETLGLYDITDDVIEEDSDDNDEWNLSFEADWEAVPPEFTQTLPVTLPTYTSTNVQSSIMTQPAGLVTSALAWATKGWWGQNE</sequence>
<dbReference type="GO" id="GO:0000423">
    <property type="term" value="P:mitophagy"/>
    <property type="evidence" value="ECO:0007669"/>
    <property type="project" value="TreeGrafter"/>
</dbReference>
<dbReference type="GO" id="GO:0009267">
    <property type="term" value="P:cellular response to starvation"/>
    <property type="evidence" value="ECO:0007669"/>
    <property type="project" value="TreeGrafter"/>
</dbReference>
<reference evidence="1" key="2">
    <citation type="submission" date="2025-08" db="UniProtKB">
        <authorList>
            <consortium name="Ensembl"/>
        </authorList>
    </citation>
    <scope>IDENTIFICATION</scope>
</reference>
<evidence type="ECO:0000313" key="1">
    <source>
        <dbReference type="Ensembl" id="ENSCSAVP00000019101.1"/>
    </source>
</evidence>
<evidence type="ECO:0000313" key="2">
    <source>
        <dbReference type="Proteomes" id="UP000007875"/>
    </source>
</evidence>
<dbReference type="PANTHER" id="PTHR13664">
    <property type="entry name" value="BECLIN 1-ASSOCIATED AUTOPHAGY-RELATED KEY REGULATOR"/>
    <property type="match status" value="1"/>
</dbReference>
<dbReference type="GO" id="GO:0005776">
    <property type="term" value="C:autophagosome"/>
    <property type="evidence" value="ECO:0007669"/>
    <property type="project" value="TreeGrafter"/>
</dbReference>
<name>H2ZND5_CIOSA</name>
<reference evidence="1" key="3">
    <citation type="submission" date="2025-09" db="UniProtKB">
        <authorList>
            <consortium name="Ensembl"/>
        </authorList>
    </citation>
    <scope>IDENTIFICATION</scope>
</reference>